<feature type="region of interest" description="Disordered" evidence="3">
    <location>
        <begin position="853"/>
        <end position="903"/>
    </location>
</feature>
<evidence type="ECO:0000313" key="5">
    <source>
        <dbReference type="EMBL" id="OQO12259.1"/>
    </source>
</evidence>
<feature type="region of interest" description="Disordered" evidence="3">
    <location>
        <begin position="810"/>
        <end position="838"/>
    </location>
</feature>
<dbReference type="InterPro" id="IPR006607">
    <property type="entry name" value="DM15"/>
</dbReference>
<feature type="compositionally biased region" description="Basic and acidic residues" evidence="3">
    <location>
        <begin position="348"/>
        <end position="361"/>
    </location>
</feature>
<feature type="compositionally biased region" description="Polar residues" evidence="3">
    <location>
        <begin position="142"/>
        <end position="156"/>
    </location>
</feature>
<dbReference type="SMART" id="SM00684">
    <property type="entry name" value="DM15"/>
    <property type="match status" value="2"/>
</dbReference>
<feature type="compositionally biased region" description="Polar residues" evidence="3">
    <location>
        <begin position="277"/>
        <end position="286"/>
    </location>
</feature>
<proteinExistence type="predicted"/>
<feature type="compositionally biased region" description="Low complexity" evidence="3">
    <location>
        <begin position="227"/>
        <end position="241"/>
    </location>
</feature>
<feature type="compositionally biased region" description="Basic and acidic residues" evidence="3">
    <location>
        <begin position="865"/>
        <end position="879"/>
    </location>
</feature>
<dbReference type="Pfam" id="PF05383">
    <property type="entry name" value="La"/>
    <property type="match status" value="1"/>
</dbReference>
<dbReference type="InterPro" id="IPR006630">
    <property type="entry name" value="La_HTH"/>
</dbReference>
<dbReference type="Gene3D" id="1.10.10.10">
    <property type="entry name" value="Winged helix-like DNA-binding domain superfamily/Winged helix DNA-binding domain"/>
    <property type="match status" value="1"/>
</dbReference>
<dbReference type="Pfam" id="PF21071">
    <property type="entry name" value="LARP1_HEAT"/>
    <property type="match status" value="1"/>
</dbReference>
<organism evidence="5 6">
    <name type="scientific">Cryoendolithus antarcticus</name>
    <dbReference type="NCBI Taxonomy" id="1507870"/>
    <lineage>
        <taxon>Eukaryota</taxon>
        <taxon>Fungi</taxon>
        <taxon>Dikarya</taxon>
        <taxon>Ascomycota</taxon>
        <taxon>Pezizomycotina</taxon>
        <taxon>Dothideomycetes</taxon>
        <taxon>Dothideomycetidae</taxon>
        <taxon>Cladosporiales</taxon>
        <taxon>Cladosporiaceae</taxon>
        <taxon>Cryoendolithus</taxon>
    </lineage>
</organism>
<feature type="region of interest" description="Disordered" evidence="3">
    <location>
        <begin position="1"/>
        <end position="196"/>
    </location>
</feature>
<feature type="compositionally biased region" description="Low complexity" evidence="3">
    <location>
        <begin position="107"/>
        <end position="132"/>
    </location>
</feature>
<dbReference type="InterPro" id="IPR036390">
    <property type="entry name" value="WH_DNA-bd_sf"/>
</dbReference>
<dbReference type="InterPro" id="IPR036388">
    <property type="entry name" value="WH-like_DNA-bd_sf"/>
</dbReference>
<dbReference type="PROSITE" id="PS50961">
    <property type="entry name" value="HTH_LA"/>
    <property type="match status" value="1"/>
</dbReference>
<dbReference type="SMART" id="SM00715">
    <property type="entry name" value="LA"/>
    <property type="match status" value="1"/>
</dbReference>
<dbReference type="AlphaFoldDB" id="A0A1V8TLK4"/>
<feature type="compositionally biased region" description="Gly residues" evidence="3">
    <location>
        <begin position="411"/>
        <end position="427"/>
    </location>
</feature>
<sequence length="1151" mass="124013">MAGPGVTSPGGFSYAQAAKGRVSAAPSQTASSIVTSGATTPATGVLSDFESGGKTNWADDVEMSVSAVEKLPEAREDAVESVKPVEMKSAVEKAKSEDKAQNSSGVSSPDIAPSASSQDDSSSAQNGSSQSSWELKSEESTDQVTPISAPIEQSGSWIAARAERQSNNVAPPDTTVPKGKKKKAEKAPEPEPPKPVVLIEAAAPAVNPWAKRAQEQKAQASVMQQNAPKAAPTPSAAPVSALKENQPPRTDGRKKATTTAAVPAEPSMNGTDMKPKPTTSNGTTRFHASDGLHNETDITLAATKTNGIPSGESKATRAERQSLPSLTTSPPFVKDAMSWPTPDTAPVAEKETKTPAERNVDENDDNNTTAGKPRKKPEWKPVPVVPNIVWQTPGVREKNARGGFAGESRGRGGSGVRGRGGIRGGGVAAANGDRPPSRAAQQNGDESSKNNSRQTEDEGVTRASGKTERAGSDSSWVEVRKPSITEMEGFTPEPTNEGKVGVKKVPAPRPQQRQSKRQEGSPADPSNVDTVPEPIPRKPAANGTRPEEQDASAEASINPPIRMVASEPRKDRNGDNGRETNWNGMSRGLKRTGRGRGGGREFANGHHTAHPYNGPASATESYGVPPSPSSYQTPRNSHRGAYPGSGRGSWHGQNGRAPSLPDSGFNKYPYTSPVQPYGFDQNGFNLSPAAYTHMVNFDVLFGVVTMQLDYYFSLDNLLKDTFLRKNMDSQGFVYLDVIAAFNRIKNLTMDKELLKQVCLHSGIVEIRTGEDGKDRLRKAQGWEQWVLPMEERYPSARVEGPTKLERPAQRFPDVYAPPPPSMQYPMTPSRRAERQSTDSAHALMNGAARGAFFPGNGFGEMTNGEEVRGRAARSPRNDKVQFPPTLEGQSEDSSSKDVEADVFSDQNLEQLTVCVKVDSRRPPYHSAASRTFSNGSIDTNVAERNQSLDSQVTPTTNGDHQVNGTTATHDDASATSADSSSPEHAANTMSVFWIKDNDNPVGTVPTGLFPEPYVQLRHKALDQRSHAATGNCPYDLDVLYQFWSHFLIRNFNNRMYREFKHYAEADAKERHSVVGMSNLYKYYSQALLSPNQIPTVVLNDYIALAAAEGGKTDGVAVKGLRAAWRNGALNLRNRKKLSDSIGQELMTLLEA</sequence>
<feature type="compositionally biased region" description="Basic and acidic residues" evidence="3">
    <location>
        <begin position="287"/>
        <end position="296"/>
    </location>
</feature>
<evidence type="ECO:0000256" key="2">
    <source>
        <dbReference type="PROSITE-ProRule" id="PRU00332"/>
    </source>
</evidence>
<dbReference type="Proteomes" id="UP000192596">
    <property type="component" value="Unassembled WGS sequence"/>
</dbReference>
<evidence type="ECO:0000256" key="3">
    <source>
        <dbReference type="SAM" id="MobiDB-lite"/>
    </source>
</evidence>
<feature type="compositionally biased region" description="Basic and acidic residues" evidence="3">
    <location>
        <begin position="70"/>
        <end position="100"/>
    </location>
</feature>
<keyword evidence="1 2" id="KW-0694">RNA-binding</keyword>
<feature type="region of interest" description="Disordered" evidence="3">
    <location>
        <begin position="948"/>
        <end position="983"/>
    </location>
</feature>
<feature type="compositionally biased region" description="Basic and acidic residues" evidence="3">
    <location>
        <begin position="454"/>
        <end position="471"/>
    </location>
</feature>
<evidence type="ECO:0000313" key="6">
    <source>
        <dbReference type="Proteomes" id="UP000192596"/>
    </source>
</evidence>
<dbReference type="OrthoDB" id="340227at2759"/>
<name>A0A1V8TLK4_9PEZI</name>
<dbReference type="InParanoid" id="A0A1V8TLK4"/>
<feature type="compositionally biased region" description="Basic and acidic residues" evidence="3">
    <location>
        <begin position="567"/>
        <end position="578"/>
    </location>
</feature>
<dbReference type="STRING" id="1507870.A0A1V8TLK4"/>
<reference evidence="6" key="1">
    <citation type="submission" date="2017-03" db="EMBL/GenBank/DDBJ databases">
        <title>Genomes of endolithic fungi from Antarctica.</title>
        <authorList>
            <person name="Coleine C."/>
            <person name="Masonjones S."/>
            <person name="Stajich J.E."/>
        </authorList>
    </citation>
    <scope>NUCLEOTIDE SEQUENCE [LARGE SCALE GENOMIC DNA]</scope>
    <source>
        <strain evidence="6">CCFEE 5527</strain>
    </source>
</reference>
<feature type="compositionally biased region" description="Polar residues" evidence="3">
    <location>
        <begin position="439"/>
        <end position="453"/>
    </location>
</feature>
<feature type="compositionally biased region" description="Polar residues" evidence="3">
    <location>
        <begin position="216"/>
        <end position="226"/>
    </location>
</feature>
<dbReference type="GO" id="GO:0048255">
    <property type="term" value="P:mRNA stabilization"/>
    <property type="evidence" value="ECO:0007669"/>
    <property type="project" value="InterPro"/>
</dbReference>
<dbReference type="CDD" id="cd07323">
    <property type="entry name" value="LAM"/>
    <property type="match status" value="1"/>
</dbReference>
<feature type="compositionally biased region" description="Polar residues" evidence="3">
    <location>
        <begin position="25"/>
        <end position="42"/>
    </location>
</feature>
<accession>A0A1V8TLK4</accession>
<comment type="caution">
    <text evidence="5">The sequence shown here is derived from an EMBL/GenBank/DDBJ whole genome shotgun (WGS) entry which is preliminary data.</text>
</comment>
<gene>
    <name evidence="5" type="ORF">B0A48_02900</name>
</gene>
<protein>
    <recommendedName>
        <fullName evidence="4">HTH La-type RNA-binding domain-containing protein</fullName>
    </recommendedName>
</protein>
<keyword evidence="6" id="KW-1185">Reference proteome</keyword>
<dbReference type="GO" id="GO:0000339">
    <property type="term" value="F:RNA cap binding"/>
    <property type="evidence" value="ECO:0007669"/>
    <property type="project" value="InterPro"/>
</dbReference>
<evidence type="ECO:0000256" key="1">
    <source>
        <dbReference type="ARBA" id="ARBA00022884"/>
    </source>
</evidence>
<dbReference type="SUPFAM" id="SSF46785">
    <property type="entry name" value="Winged helix' DNA-binding domain"/>
    <property type="match status" value="1"/>
</dbReference>
<dbReference type="EMBL" id="NAJO01000005">
    <property type="protein sequence ID" value="OQO12259.1"/>
    <property type="molecule type" value="Genomic_DNA"/>
</dbReference>
<feature type="compositionally biased region" description="Polar residues" evidence="3">
    <location>
        <begin position="948"/>
        <end position="964"/>
    </location>
</feature>
<feature type="region of interest" description="Disordered" evidence="3">
    <location>
        <begin position="208"/>
        <end position="663"/>
    </location>
</feature>
<evidence type="ECO:0000259" key="4">
    <source>
        <dbReference type="PROSITE" id="PS50961"/>
    </source>
</evidence>
<feature type="domain" description="HTH La-type RNA-binding" evidence="4">
    <location>
        <begin position="694"/>
        <end position="784"/>
    </location>
</feature>